<evidence type="ECO:0000313" key="3">
    <source>
        <dbReference type="EMBL" id="QAY64182.1"/>
    </source>
</evidence>
<reference evidence="3 4" key="1">
    <citation type="submission" date="2019-01" db="EMBL/GenBank/DDBJ databases">
        <title>Genome sequencing of strain 2JSPR-7.</title>
        <authorList>
            <person name="Heo J."/>
            <person name="Kim S.-J."/>
            <person name="Kim J.-S."/>
            <person name="Hong S.-B."/>
            <person name="Kwon S.-W."/>
        </authorList>
    </citation>
    <scope>NUCLEOTIDE SEQUENCE [LARGE SCALE GENOMIC DNA]</scope>
    <source>
        <strain evidence="3 4">2JSPR-7</strain>
    </source>
</reference>
<dbReference type="InterPro" id="IPR002252">
    <property type="entry name" value="Glyco_hydro_36"/>
</dbReference>
<dbReference type="Gene3D" id="3.20.20.70">
    <property type="entry name" value="Aldolase class I"/>
    <property type="match status" value="1"/>
</dbReference>
<dbReference type="PANTHER" id="PTHR43053:SF3">
    <property type="entry name" value="ALPHA-GALACTOSIDASE C-RELATED"/>
    <property type="match status" value="1"/>
</dbReference>
<dbReference type="Proteomes" id="UP000291758">
    <property type="component" value="Chromosome"/>
</dbReference>
<dbReference type="InterPro" id="IPR038417">
    <property type="entry name" value="Alpga-gal_N_sf"/>
</dbReference>
<dbReference type="SUPFAM" id="SSF51445">
    <property type="entry name" value="(Trans)glycosidases"/>
    <property type="match status" value="1"/>
</dbReference>
<sequence length="705" mass="76129">MSIAANADLLALEWGAGLTRLSVRAQSDSPVMASLSVAGAGADPVQPLVEILALGHGHRSANLRNTATEIGARLRYREHEVTVTDGVQCWRIVQVDETTGLEAATVLRGRLDGSSIQATTTVRNTGSTTIWLQAVSSLTLADPVGVGVIEDAVSIEGTNEWLGEWRWAEQPLRGDGDAAGLPNLGLASHQHQDARGARAVVSHGTWSSGERAPVGLVAGPDAALAWQIEHPGPWRAELSVRLDADDMDRLVLGLLGSTDSDHAWVRALEPGEEFTTIPVSIAWASGDWQQAIAELTRHRRAVRRPERAAKVVVFNDYMNTLMGDPTTEKLLPLIEAASRAGADYFCIDAGWYADEGDWWDAIGEWEPSVTRFPGGGLTVPINAIRSAGMIPGLWLEPEVIGVRSPMAQRLPDEAFLQRHGVRIVEHDRYLLDMRHPAARAHLDATVDRLVEDFGLGFFKLDYNVTPGLGTDLDADSPGDGLLEHTRAYLRWLDGVLERHPNLVIENCASGAQRADYGLLSRLEMQSTTDQQEPLRYPAIAAGALVAMLPEQAGNWAYPQPSMTSEEIVFTMVTGLAGRIYLSGRLDQMSEAQLGLVQEGVALAKTLDDGAHDTTPVWPAGLPSGGSPWVLAGRQTPSATLLAVWFLGGTQSEITVPVRRGTIETIYPTSLPPGLDARLAEDRLTLTAPGTEPVARLFRVHHDDVA</sequence>
<dbReference type="EMBL" id="CP035495">
    <property type="protein sequence ID" value="QAY64182.1"/>
    <property type="molecule type" value="Genomic_DNA"/>
</dbReference>
<protein>
    <submittedName>
        <fullName evidence="3">Alpha-galactosidase</fullName>
    </submittedName>
</protein>
<dbReference type="OrthoDB" id="9758822at2"/>
<proteinExistence type="predicted"/>
<dbReference type="PANTHER" id="PTHR43053">
    <property type="entry name" value="GLYCOSIDASE FAMILY 31"/>
    <property type="match status" value="1"/>
</dbReference>
<evidence type="ECO:0000256" key="2">
    <source>
        <dbReference type="ARBA" id="ARBA00023295"/>
    </source>
</evidence>
<dbReference type="Pfam" id="PF02065">
    <property type="entry name" value="Melibiase"/>
    <property type="match status" value="1"/>
</dbReference>
<dbReference type="Gene3D" id="2.70.98.60">
    <property type="entry name" value="alpha-galactosidase from lactobacil brevis"/>
    <property type="match status" value="1"/>
</dbReference>
<dbReference type="RefSeq" id="WP_129205335.1">
    <property type="nucleotide sequence ID" value="NZ_CP035495.1"/>
</dbReference>
<dbReference type="CDD" id="cd14791">
    <property type="entry name" value="GH36"/>
    <property type="match status" value="1"/>
</dbReference>
<keyword evidence="4" id="KW-1185">Reference proteome</keyword>
<gene>
    <name evidence="3" type="ORF">ET495_14230</name>
</gene>
<dbReference type="KEGG" id="xyl:ET495_14230"/>
<name>A0A4P6ENA6_9MICO</name>
<evidence type="ECO:0000256" key="1">
    <source>
        <dbReference type="ARBA" id="ARBA00022801"/>
    </source>
</evidence>
<dbReference type="GO" id="GO:0004557">
    <property type="term" value="F:alpha-galactosidase activity"/>
    <property type="evidence" value="ECO:0007669"/>
    <property type="project" value="InterPro"/>
</dbReference>
<dbReference type="GO" id="GO:0016052">
    <property type="term" value="P:carbohydrate catabolic process"/>
    <property type="evidence" value="ECO:0007669"/>
    <property type="project" value="InterPro"/>
</dbReference>
<dbReference type="InterPro" id="IPR013785">
    <property type="entry name" value="Aldolase_TIM"/>
</dbReference>
<dbReference type="InterPro" id="IPR050985">
    <property type="entry name" value="Alpha-glycosidase_related"/>
</dbReference>
<organism evidence="3 4">
    <name type="scientific">Xylanimonas allomyrinae</name>
    <dbReference type="NCBI Taxonomy" id="2509459"/>
    <lineage>
        <taxon>Bacteria</taxon>
        <taxon>Bacillati</taxon>
        <taxon>Actinomycetota</taxon>
        <taxon>Actinomycetes</taxon>
        <taxon>Micrococcales</taxon>
        <taxon>Promicromonosporaceae</taxon>
        <taxon>Xylanimonas</taxon>
    </lineage>
</organism>
<dbReference type="AlphaFoldDB" id="A0A4P6ENA6"/>
<evidence type="ECO:0000313" key="4">
    <source>
        <dbReference type="Proteomes" id="UP000291758"/>
    </source>
</evidence>
<accession>A0A4P6ENA6</accession>
<keyword evidence="1" id="KW-0378">Hydrolase</keyword>
<keyword evidence="2" id="KW-0326">Glycosidase</keyword>
<dbReference type="InterPro" id="IPR017853">
    <property type="entry name" value="GH"/>
</dbReference>
<dbReference type="PRINTS" id="PR00743">
    <property type="entry name" value="GLHYDRLASE36"/>
</dbReference>